<proteinExistence type="predicted"/>
<gene>
    <name evidence="1" type="ORF">GGP41_004365</name>
</gene>
<dbReference type="Proteomes" id="UP000624244">
    <property type="component" value="Unassembled WGS sequence"/>
</dbReference>
<dbReference type="EMBL" id="WNKQ01000005">
    <property type="protein sequence ID" value="KAF5851653.1"/>
    <property type="molecule type" value="Genomic_DNA"/>
</dbReference>
<dbReference type="AlphaFoldDB" id="A0A8H5ZPU1"/>
<sequence length="78" mass="8500">MWLDDIPIEFESGGRKRRRVVQGGMGSLAAKTRLVQAEHQALYTPSVGAQLGKNEAMCRRADTRNKGDANNVRGGEDG</sequence>
<accession>A0A8H5ZPU1</accession>
<evidence type="ECO:0000313" key="1">
    <source>
        <dbReference type="EMBL" id="KAF5851653.1"/>
    </source>
</evidence>
<organism evidence="1 2">
    <name type="scientific">Cochliobolus sativus</name>
    <name type="common">Common root rot and spot blotch fungus</name>
    <name type="synonym">Bipolaris sorokiniana</name>
    <dbReference type="NCBI Taxonomy" id="45130"/>
    <lineage>
        <taxon>Eukaryota</taxon>
        <taxon>Fungi</taxon>
        <taxon>Dikarya</taxon>
        <taxon>Ascomycota</taxon>
        <taxon>Pezizomycotina</taxon>
        <taxon>Dothideomycetes</taxon>
        <taxon>Pleosporomycetidae</taxon>
        <taxon>Pleosporales</taxon>
        <taxon>Pleosporineae</taxon>
        <taxon>Pleosporaceae</taxon>
        <taxon>Bipolaris</taxon>
    </lineage>
</organism>
<comment type="caution">
    <text evidence="1">The sequence shown here is derived from an EMBL/GenBank/DDBJ whole genome shotgun (WGS) entry which is preliminary data.</text>
</comment>
<reference evidence="1" key="1">
    <citation type="submission" date="2019-11" db="EMBL/GenBank/DDBJ databases">
        <title>Bipolaris sorokiniana Genome sequencing.</title>
        <authorList>
            <person name="Wang H."/>
        </authorList>
    </citation>
    <scope>NUCLEOTIDE SEQUENCE</scope>
</reference>
<protein>
    <submittedName>
        <fullName evidence="1">Uncharacterized protein</fullName>
    </submittedName>
</protein>
<name>A0A8H5ZPU1_COCSA</name>
<evidence type="ECO:0000313" key="2">
    <source>
        <dbReference type="Proteomes" id="UP000624244"/>
    </source>
</evidence>